<comment type="caution">
    <text evidence="2">The sequence shown here is derived from an EMBL/GenBank/DDBJ whole genome shotgun (WGS) entry which is preliminary data.</text>
</comment>
<dbReference type="PROSITE" id="PS51257">
    <property type="entry name" value="PROKAR_LIPOPROTEIN"/>
    <property type="match status" value="1"/>
</dbReference>
<dbReference type="Proteomes" id="UP000886893">
    <property type="component" value="Unassembled WGS sequence"/>
</dbReference>
<evidence type="ECO:0000313" key="2">
    <source>
        <dbReference type="EMBL" id="HIT16964.1"/>
    </source>
</evidence>
<gene>
    <name evidence="2" type="ORF">IAD04_01110</name>
</gene>
<evidence type="ECO:0008006" key="4">
    <source>
        <dbReference type="Google" id="ProtNLM"/>
    </source>
</evidence>
<keyword evidence="1" id="KW-0732">Signal</keyword>
<reference evidence="2" key="1">
    <citation type="submission" date="2020-10" db="EMBL/GenBank/DDBJ databases">
        <authorList>
            <person name="Gilroy R."/>
        </authorList>
    </citation>
    <scope>NUCLEOTIDE SEQUENCE</scope>
    <source>
        <strain evidence="2">14508</strain>
    </source>
</reference>
<feature type="chain" id="PRO_5038624561" description="Lipoprotein" evidence="1">
    <location>
        <begin position="24"/>
        <end position="145"/>
    </location>
</feature>
<feature type="signal peptide" evidence="1">
    <location>
        <begin position="1"/>
        <end position="23"/>
    </location>
</feature>
<dbReference type="EMBL" id="DVKI01000035">
    <property type="protein sequence ID" value="HIT16964.1"/>
    <property type="molecule type" value="Genomic_DNA"/>
</dbReference>
<dbReference type="AlphaFoldDB" id="A0A9D1G7H0"/>
<accession>A0A9D1G7H0</accession>
<organism evidence="2 3">
    <name type="scientific">Candidatus Caccosoma faecigallinarum</name>
    <dbReference type="NCBI Taxonomy" id="2840720"/>
    <lineage>
        <taxon>Bacteria</taxon>
        <taxon>Bacillati</taxon>
        <taxon>Bacillota</taxon>
        <taxon>Bacillota incertae sedis</taxon>
        <taxon>Candidatus Caccosoma</taxon>
    </lineage>
</organism>
<sequence>MKLKVLLLSAVAVILCSCSTTFNLEKAEQDVLNQGYQLRHKHTDETELDDLERQLINQMKAFDKYEVEELNITYLSQYDKGEFTSPEYRSVLFFTFESKKYADLYYYWSLNYRSEDTLWRVAQKGNIIVDTSDETLHDIIGLKFK</sequence>
<protein>
    <recommendedName>
        <fullName evidence="4">Lipoprotein</fullName>
    </recommendedName>
</protein>
<evidence type="ECO:0000256" key="1">
    <source>
        <dbReference type="SAM" id="SignalP"/>
    </source>
</evidence>
<evidence type="ECO:0000313" key="3">
    <source>
        <dbReference type="Proteomes" id="UP000886893"/>
    </source>
</evidence>
<name>A0A9D1G7H0_9FIRM</name>
<reference evidence="2" key="2">
    <citation type="journal article" date="2021" name="PeerJ">
        <title>Extensive microbial diversity within the chicken gut microbiome revealed by metagenomics and culture.</title>
        <authorList>
            <person name="Gilroy R."/>
            <person name="Ravi A."/>
            <person name="Getino M."/>
            <person name="Pursley I."/>
            <person name="Horton D.L."/>
            <person name="Alikhan N.F."/>
            <person name="Baker D."/>
            <person name="Gharbi K."/>
            <person name="Hall N."/>
            <person name="Watson M."/>
            <person name="Adriaenssens E.M."/>
            <person name="Foster-Nyarko E."/>
            <person name="Jarju S."/>
            <person name="Secka A."/>
            <person name="Antonio M."/>
            <person name="Oren A."/>
            <person name="Chaudhuri R.R."/>
            <person name="La Ragione R."/>
            <person name="Hildebrand F."/>
            <person name="Pallen M.J."/>
        </authorList>
    </citation>
    <scope>NUCLEOTIDE SEQUENCE</scope>
    <source>
        <strain evidence="2">14508</strain>
    </source>
</reference>
<proteinExistence type="predicted"/>